<protein>
    <recommendedName>
        <fullName evidence="4">DUF2059 domain-containing protein</fullName>
    </recommendedName>
</protein>
<keyword evidence="1" id="KW-0732">Signal</keyword>
<evidence type="ECO:0000313" key="3">
    <source>
        <dbReference type="Proteomes" id="UP000242861"/>
    </source>
</evidence>
<dbReference type="AlphaFoldDB" id="A0A2I0CNM2"/>
<gene>
    <name evidence="2" type="ORF">CW360_11670</name>
</gene>
<dbReference type="RefSeq" id="WP_101193825.1">
    <property type="nucleotide sequence ID" value="NZ_PIYS01000020.1"/>
</dbReference>
<evidence type="ECO:0000256" key="1">
    <source>
        <dbReference type="SAM" id="SignalP"/>
    </source>
</evidence>
<evidence type="ECO:0008006" key="4">
    <source>
        <dbReference type="Google" id="ProtNLM"/>
    </source>
</evidence>
<dbReference type="EMBL" id="PIYS01000020">
    <property type="protein sequence ID" value="PKF70736.1"/>
    <property type="molecule type" value="Genomic_DNA"/>
</dbReference>
<comment type="caution">
    <text evidence="2">The sequence shown here is derived from an EMBL/GenBank/DDBJ whole genome shotgun (WGS) entry which is preliminary data.</text>
</comment>
<feature type="signal peptide" evidence="1">
    <location>
        <begin position="1"/>
        <end position="18"/>
    </location>
</feature>
<feature type="chain" id="PRO_5014129217" description="DUF2059 domain-containing protein" evidence="1">
    <location>
        <begin position="19"/>
        <end position="250"/>
    </location>
</feature>
<organism evidence="2 3">
    <name type="scientific">Pseudomonas fluvialis</name>
    <dbReference type="NCBI Taxonomy" id="1793966"/>
    <lineage>
        <taxon>Bacteria</taxon>
        <taxon>Pseudomonadati</taxon>
        <taxon>Pseudomonadota</taxon>
        <taxon>Gammaproteobacteria</taxon>
        <taxon>Pseudomonadales</taxon>
        <taxon>Pseudomonadaceae</taxon>
        <taxon>Pseudomonas</taxon>
    </lineage>
</organism>
<sequence>MRLLLAALLCLTPLLAIADPHAELYRSAGWAQHQVNFSKALQAAQQRYQGNLPDALYRVMVESSNRRFAADALQSRVAQHLREQLRDPQAAQAFFDSPLGRKVVRAELQASASEEVALGVIPRNQASAPRQALAQRLGQALPASAAAAEVSLAIAGIAADSLGQMIPGLADYQISDNLLDGPRQKLIAQIDSDLGNSLLFIYRDLNDQELAEFVTFAESAEGQAYYQAALGALRAALNPAPASPAPAAVD</sequence>
<evidence type="ECO:0000313" key="2">
    <source>
        <dbReference type="EMBL" id="PKF70736.1"/>
    </source>
</evidence>
<dbReference type="Proteomes" id="UP000242861">
    <property type="component" value="Unassembled WGS sequence"/>
</dbReference>
<proteinExistence type="predicted"/>
<accession>A0A2I0CNM2</accession>
<reference evidence="3" key="1">
    <citation type="submission" date="2017-12" db="EMBL/GenBank/DDBJ databases">
        <authorList>
            <person name="Yu X.-Y."/>
        </authorList>
    </citation>
    <scope>NUCLEOTIDE SEQUENCE [LARGE SCALE GENOMIC DNA]</scope>
    <source>
        <strain evidence="3">ZYSR67-Z</strain>
    </source>
</reference>
<name>A0A2I0CNM2_9PSED</name>